<feature type="chain" id="PRO_5003138212" description="Hemin receptor" evidence="1">
    <location>
        <begin position="21"/>
        <end position="546"/>
    </location>
</feature>
<protein>
    <recommendedName>
        <fullName evidence="4">Hemin receptor</fullName>
    </recommendedName>
</protein>
<dbReference type="AlphaFoldDB" id="E0NRK7"/>
<keyword evidence="1" id="KW-0732">Signal</keyword>
<comment type="caution">
    <text evidence="2">The sequence shown here is derived from an EMBL/GenBank/DDBJ whole genome shotgun (WGS) entry which is preliminary data.</text>
</comment>
<dbReference type="RefSeq" id="WP_006948620.1">
    <property type="nucleotide sequence ID" value="NZ_GL397214.1"/>
</dbReference>
<dbReference type="Gene3D" id="2.40.160.60">
    <property type="entry name" value="Outer membrane protein transport protein (OMPP1/FadL/TodX)"/>
    <property type="match status" value="1"/>
</dbReference>
<gene>
    <name evidence="2" type="ORF">HMPREF0658_0808</name>
</gene>
<dbReference type="SUPFAM" id="SSF56935">
    <property type="entry name" value="Porins"/>
    <property type="match status" value="1"/>
</dbReference>
<dbReference type="HOGENOM" id="CLU_034649_0_0_10"/>
<organism evidence="2 3">
    <name type="scientific">Hoylesella marshii DSM 16973 = JCM 13450</name>
    <dbReference type="NCBI Taxonomy" id="862515"/>
    <lineage>
        <taxon>Bacteria</taxon>
        <taxon>Pseudomonadati</taxon>
        <taxon>Bacteroidota</taxon>
        <taxon>Bacteroidia</taxon>
        <taxon>Bacteroidales</taxon>
        <taxon>Prevotellaceae</taxon>
        <taxon>Hoylesella</taxon>
    </lineage>
</organism>
<dbReference type="eggNOG" id="COG2067">
    <property type="taxonomic scope" value="Bacteria"/>
</dbReference>
<evidence type="ECO:0008006" key="4">
    <source>
        <dbReference type="Google" id="ProtNLM"/>
    </source>
</evidence>
<evidence type="ECO:0000256" key="1">
    <source>
        <dbReference type="SAM" id="SignalP"/>
    </source>
</evidence>
<sequence>MKRTFFILFASMLLIAPVGAQETYESAKIAKQDLNGTARYVGMGGAMEALGADISTIGTNPAGIGLFRHSTGSLSFGLVSQQDAKNFSDANKSNMSFDQLGFVYVTHSNDNSFLNFAFNYHKSANFDYILSASSALNNASQNKQSYIKGALGSMSAGGFNIGKNSNGRYIGYESNTSSKTARSFNQLDYLYWNALLVDPNTHDYGYNAANGYLFNREHSGYIGDYDFNMSANIHDRVYLGLTLGLHDVHYKGYSEYVEHLVGSGGTPVGDVIIADERTITGAGFDFKAGLIFRPIEASPFRIGLSVATPIWYDLTTKNYTTLFNKTTGVGAYDRGDSNESYDFRLNTPWKFGASIGHTIDKYLALGATFEYTDYAYLDNRYKDGGYYDAYFDTYYDSSSSDEVMNRHTKRTLKGVSTVRLGMEVKPTQPLALRLGYNYVSPMYSKFGYKDGSLNSEGSYYSSASDYTNWKATQRFTCGLGYTVEKLSLDLAYQYSTTNGDFYPFTNGMSASVTDGGGHTTLETNNVNPVSVSNKRHQVLFTVGYRF</sequence>
<dbReference type="Proteomes" id="UP000004394">
    <property type="component" value="Unassembled WGS sequence"/>
</dbReference>
<dbReference type="BioCyc" id="PMAR862515-HMP:GMOO-822-MONOMER"/>
<keyword evidence="3" id="KW-1185">Reference proteome</keyword>
<proteinExistence type="predicted"/>
<reference evidence="2" key="1">
    <citation type="submission" date="2010-07" db="EMBL/GenBank/DDBJ databases">
        <authorList>
            <person name="Muzny D."/>
            <person name="Qin X."/>
            <person name="Deng J."/>
            <person name="Jiang H."/>
            <person name="Liu Y."/>
            <person name="Qu J."/>
            <person name="Song X.-Z."/>
            <person name="Zhang L."/>
            <person name="Thornton R."/>
            <person name="Coyle M."/>
            <person name="Francisco L."/>
            <person name="Jackson L."/>
            <person name="Javaid M."/>
            <person name="Korchina V."/>
            <person name="Kovar C."/>
            <person name="Mata R."/>
            <person name="Mathew T."/>
            <person name="Ngo R."/>
            <person name="Nguyen L."/>
            <person name="Nguyen N."/>
            <person name="Okwuonu G."/>
            <person name="Ongeri F."/>
            <person name="Pham C."/>
            <person name="Simmons D."/>
            <person name="Wilczek-Boney K."/>
            <person name="Hale W."/>
            <person name="Jakkamsetti A."/>
            <person name="Pham P."/>
            <person name="Ruth R."/>
            <person name="San Lucas F."/>
            <person name="Warren J."/>
            <person name="Zhang J."/>
            <person name="Zhao Z."/>
            <person name="Zhou C."/>
            <person name="Zhu D."/>
            <person name="Lee S."/>
            <person name="Bess C."/>
            <person name="Blankenburg K."/>
            <person name="Forbes L."/>
            <person name="Fu Q."/>
            <person name="Gubbala S."/>
            <person name="Hirani K."/>
            <person name="Jayaseelan J.C."/>
            <person name="Lara F."/>
            <person name="Munidasa M."/>
            <person name="Palculict T."/>
            <person name="Patil S."/>
            <person name="Pu L.-L."/>
            <person name="Saada N."/>
            <person name="Tang L."/>
            <person name="Weissenberger G."/>
            <person name="Zhu Y."/>
            <person name="Hemphill L."/>
            <person name="Shang Y."/>
            <person name="Youmans B."/>
            <person name="Ayvaz T."/>
            <person name="Ross M."/>
            <person name="Santibanez J."/>
            <person name="Aqrawi P."/>
            <person name="Gross S."/>
            <person name="Joshi V."/>
            <person name="Fowler G."/>
            <person name="Nazareth L."/>
            <person name="Reid J."/>
            <person name="Worley K."/>
            <person name="Petrosino J."/>
            <person name="Highlander S."/>
            <person name="Gibbs R."/>
        </authorList>
    </citation>
    <scope>NUCLEOTIDE SEQUENCE [LARGE SCALE GENOMIC DNA]</scope>
    <source>
        <strain evidence="2">DSM 16973</strain>
    </source>
</reference>
<feature type="signal peptide" evidence="1">
    <location>
        <begin position="1"/>
        <end position="20"/>
    </location>
</feature>
<evidence type="ECO:0000313" key="3">
    <source>
        <dbReference type="Proteomes" id="UP000004394"/>
    </source>
</evidence>
<dbReference type="EMBL" id="AEEI01000026">
    <property type="protein sequence ID" value="EFM02303.1"/>
    <property type="molecule type" value="Genomic_DNA"/>
</dbReference>
<accession>E0NRK7</accession>
<name>E0NRK7_9BACT</name>
<dbReference type="STRING" id="862515.HMPREF0658_0808"/>
<evidence type="ECO:0000313" key="2">
    <source>
        <dbReference type="EMBL" id="EFM02303.1"/>
    </source>
</evidence>